<accession>A0ABQ1I9Q9</accession>
<organism evidence="1 2">
    <name type="scientific">Tistrella bauzanensis</name>
    <dbReference type="NCBI Taxonomy" id="657419"/>
    <lineage>
        <taxon>Bacteria</taxon>
        <taxon>Pseudomonadati</taxon>
        <taxon>Pseudomonadota</taxon>
        <taxon>Alphaproteobacteria</taxon>
        <taxon>Geminicoccales</taxon>
        <taxon>Geminicoccaceae</taxon>
        <taxon>Tistrella</taxon>
    </lineage>
</organism>
<evidence type="ECO:0008006" key="3">
    <source>
        <dbReference type="Google" id="ProtNLM"/>
    </source>
</evidence>
<reference evidence="2" key="1">
    <citation type="journal article" date="2019" name="Int. J. Syst. Evol. Microbiol.">
        <title>The Global Catalogue of Microorganisms (GCM) 10K type strain sequencing project: providing services to taxonomists for standard genome sequencing and annotation.</title>
        <authorList>
            <consortium name="The Broad Institute Genomics Platform"/>
            <consortium name="The Broad Institute Genome Sequencing Center for Infectious Disease"/>
            <person name="Wu L."/>
            <person name="Ma J."/>
        </authorList>
    </citation>
    <scope>NUCLEOTIDE SEQUENCE [LARGE SCALE GENOMIC DNA]</scope>
    <source>
        <strain evidence="2">CGMCC 1.10188</strain>
    </source>
</reference>
<comment type="caution">
    <text evidence="1">The sequence shown here is derived from an EMBL/GenBank/DDBJ whole genome shotgun (WGS) entry which is preliminary data.</text>
</comment>
<dbReference type="EMBL" id="BMDZ01000007">
    <property type="protein sequence ID" value="GGB30797.1"/>
    <property type="molecule type" value="Genomic_DNA"/>
</dbReference>
<name>A0ABQ1I9Q9_9PROT</name>
<sequence length="154" mass="16454">MRPLLIVIVVILLAVAGGGGWLLYQADPLGVLHGIRSSQPSAVALPVFIKPEPVSVPIFRNGVVYRYLVINIMLELEPGVSSDDIVPAVARMSPVFVNAAHIVASDAARFGREPTLDEIKRGLADAANAWFGRKVVRDVLVQGTNDVAAQRHAG</sequence>
<evidence type="ECO:0000313" key="1">
    <source>
        <dbReference type="EMBL" id="GGB30797.1"/>
    </source>
</evidence>
<proteinExistence type="predicted"/>
<protein>
    <recommendedName>
        <fullName evidence="3">Flagellar basal body-associated protein FliL</fullName>
    </recommendedName>
</protein>
<dbReference type="Proteomes" id="UP000603352">
    <property type="component" value="Unassembled WGS sequence"/>
</dbReference>
<keyword evidence="2" id="KW-1185">Reference proteome</keyword>
<gene>
    <name evidence="1" type="ORF">GCM10011505_10230</name>
</gene>
<dbReference type="RefSeq" id="WP_188575577.1">
    <property type="nucleotide sequence ID" value="NZ_BMDZ01000007.1"/>
</dbReference>
<evidence type="ECO:0000313" key="2">
    <source>
        <dbReference type="Proteomes" id="UP000603352"/>
    </source>
</evidence>